<evidence type="ECO:0000313" key="2">
    <source>
        <dbReference type="Proteomes" id="UP000824969"/>
    </source>
</evidence>
<name>A0ABN5XCZ1_9EURY</name>
<evidence type="ECO:0000313" key="1">
    <source>
        <dbReference type="EMBL" id="BBL66885.1"/>
    </source>
</evidence>
<accession>A0ABN5XCZ1</accession>
<sequence>MVGILPEGAFPAFSDDGGKPLYRYVAPRLLCHAHTIDNNSYNLLMHCDLGPTPSQPPGNNL</sequence>
<organism evidence="1 2">
    <name type="scientific">Methanoculleus chikugoensis</name>
    <dbReference type="NCBI Taxonomy" id="118126"/>
    <lineage>
        <taxon>Archaea</taxon>
        <taxon>Methanobacteriati</taxon>
        <taxon>Methanobacteriota</taxon>
        <taxon>Stenosarchaea group</taxon>
        <taxon>Methanomicrobia</taxon>
        <taxon>Methanomicrobiales</taxon>
        <taxon>Methanomicrobiaceae</taxon>
        <taxon>Methanoculleus</taxon>
    </lineage>
</organism>
<protein>
    <submittedName>
        <fullName evidence="1">Uncharacterized protein</fullName>
    </submittedName>
</protein>
<gene>
    <name evidence="1" type="ORF">MchiMG62_00660</name>
</gene>
<keyword evidence="2" id="KW-1185">Reference proteome</keyword>
<reference evidence="1 2" key="1">
    <citation type="submission" date="2019-06" db="EMBL/GenBank/DDBJ databases">
        <title>Complete genome sequence of Methanoculleus chikugoensis strain MG62.</title>
        <authorList>
            <person name="Asakawa S."/>
            <person name="Dianou D."/>
        </authorList>
    </citation>
    <scope>NUCLEOTIDE SEQUENCE [LARGE SCALE GENOMIC DNA]</scope>
    <source>
        <strain evidence="1 2">MG62</strain>
    </source>
</reference>
<proteinExistence type="predicted"/>
<dbReference type="Proteomes" id="UP000824969">
    <property type="component" value="Chromosome"/>
</dbReference>
<dbReference type="EMBL" id="AP019781">
    <property type="protein sequence ID" value="BBL66885.1"/>
    <property type="molecule type" value="Genomic_DNA"/>
</dbReference>